<proteinExistence type="inferred from homology"/>
<dbReference type="CDD" id="cd06550">
    <property type="entry name" value="TM_ABC_iron-siderophores_like"/>
    <property type="match status" value="1"/>
</dbReference>
<dbReference type="EMBL" id="VVYD01000004">
    <property type="protein sequence ID" value="KAA5501016.1"/>
    <property type="molecule type" value="Genomic_DNA"/>
</dbReference>
<evidence type="ECO:0000256" key="5">
    <source>
        <dbReference type="ARBA" id="ARBA00022692"/>
    </source>
</evidence>
<evidence type="ECO:0000313" key="16">
    <source>
        <dbReference type="Proteomes" id="UP000284205"/>
    </source>
</evidence>
<dbReference type="Proteomes" id="UP000427825">
    <property type="component" value="Unassembled WGS sequence"/>
</dbReference>
<evidence type="ECO:0000313" key="17">
    <source>
        <dbReference type="Proteomes" id="UP000368418"/>
    </source>
</evidence>
<evidence type="ECO:0000313" key="15">
    <source>
        <dbReference type="Proteomes" id="UP000095725"/>
    </source>
</evidence>
<reference evidence="14 15" key="1">
    <citation type="submission" date="2015-09" db="EMBL/GenBank/DDBJ databases">
        <authorList>
            <consortium name="Pathogen Informatics"/>
        </authorList>
    </citation>
    <scope>NUCLEOTIDE SEQUENCE [LARGE SCALE GENOMIC DNA]</scope>
    <source>
        <strain evidence="9 14">2789STDY5834880</strain>
        <strain evidence="10 15">2789STDY5834946</strain>
    </source>
</reference>
<evidence type="ECO:0000313" key="14">
    <source>
        <dbReference type="Proteomes" id="UP000095657"/>
    </source>
</evidence>
<dbReference type="AlphaFoldDB" id="A0A174S3K6"/>
<keyword evidence="7 8" id="KW-0472">Membrane</keyword>
<dbReference type="PANTHER" id="PTHR30472">
    <property type="entry name" value="FERRIC ENTEROBACTIN TRANSPORT SYSTEM PERMEASE PROTEIN"/>
    <property type="match status" value="1"/>
</dbReference>
<evidence type="ECO:0000256" key="1">
    <source>
        <dbReference type="ARBA" id="ARBA00004651"/>
    </source>
</evidence>
<evidence type="ECO:0000256" key="4">
    <source>
        <dbReference type="ARBA" id="ARBA00022475"/>
    </source>
</evidence>
<reference evidence="13 16" key="2">
    <citation type="submission" date="2018-08" db="EMBL/GenBank/DDBJ databases">
        <title>A genome reference for cultivated species of the human gut microbiota.</title>
        <authorList>
            <person name="Zou Y."/>
            <person name="Xue W."/>
            <person name="Luo G."/>
        </authorList>
    </citation>
    <scope>NUCLEOTIDE SEQUENCE [LARGE SCALE GENOMIC DNA]</scope>
    <source>
        <strain evidence="13 16">AF24-29LB</strain>
    </source>
</reference>
<dbReference type="InterPro" id="IPR037294">
    <property type="entry name" value="ABC_BtuC-like"/>
</dbReference>
<dbReference type="Pfam" id="PF01032">
    <property type="entry name" value="FecCD"/>
    <property type="match status" value="1"/>
</dbReference>
<dbReference type="Gene3D" id="1.10.3470.10">
    <property type="entry name" value="ABC transporter involved in vitamin B12 uptake, BtuC"/>
    <property type="match status" value="1"/>
</dbReference>
<dbReference type="Proteomes" id="UP000368418">
    <property type="component" value="Unassembled WGS sequence"/>
</dbReference>
<feature type="transmembrane region" description="Helical" evidence="8">
    <location>
        <begin position="61"/>
        <end position="81"/>
    </location>
</feature>
<dbReference type="Proteomes" id="UP000095657">
    <property type="component" value="Unassembled WGS sequence"/>
</dbReference>
<protein>
    <submittedName>
        <fullName evidence="9">ABC-type Fe3+-siderophore transport system, permease component</fullName>
    </submittedName>
    <submittedName>
        <fullName evidence="11">Iron ABC transporter permease</fullName>
    </submittedName>
</protein>
<dbReference type="GO" id="GO:0022857">
    <property type="term" value="F:transmembrane transporter activity"/>
    <property type="evidence" value="ECO:0007669"/>
    <property type="project" value="InterPro"/>
</dbReference>
<dbReference type="GO" id="GO:0005886">
    <property type="term" value="C:plasma membrane"/>
    <property type="evidence" value="ECO:0007669"/>
    <property type="project" value="UniProtKB-SubCell"/>
</dbReference>
<dbReference type="RefSeq" id="WP_055173174.1">
    <property type="nucleotide sequence ID" value="NZ_CACRTB010000041.1"/>
</dbReference>
<dbReference type="EMBL" id="QRUO01000012">
    <property type="protein sequence ID" value="RGR69804.1"/>
    <property type="molecule type" value="Genomic_DNA"/>
</dbReference>
<dbReference type="EMBL" id="CZAI01000008">
    <property type="protein sequence ID" value="CUP90901.1"/>
    <property type="molecule type" value="Genomic_DNA"/>
</dbReference>
<evidence type="ECO:0000313" key="18">
    <source>
        <dbReference type="Proteomes" id="UP000427825"/>
    </source>
</evidence>
<feature type="transmembrane region" description="Helical" evidence="8">
    <location>
        <begin position="93"/>
        <end position="116"/>
    </location>
</feature>
<evidence type="ECO:0000313" key="10">
    <source>
        <dbReference type="EMBL" id="CUQ27055.1"/>
    </source>
</evidence>
<feature type="transmembrane region" description="Helical" evidence="8">
    <location>
        <begin position="310"/>
        <end position="331"/>
    </location>
</feature>
<evidence type="ECO:0000313" key="12">
    <source>
        <dbReference type="EMBL" id="KAA5501016.1"/>
    </source>
</evidence>
<keyword evidence="6 8" id="KW-1133">Transmembrane helix</keyword>
<name>A0A174S3K6_9BACE</name>
<dbReference type="SUPFAM" id="SSF81345">
    <property type="entry name" value="ABC transporter involved in vitamin B12 uptake, BtuC"/>
    <property type="match status" value="1"/>
</dbReference>
<dbReference type="Proteomes" id="UP000095725">
    <property type="component" value="Unassembled WGS sequence"/>
</dbReference>
<comment type="subcellular location">
    <subcellularLocation>
        <location evidence="1">Cell membrane</location>
        <topology evidence="1">Multi-pass membrane protein</topology>
    </subcellularLocation>
</comment>
<dbReference type="FunFam" id="1.10.3470.10:FF:000007">
    <property type="entry name" value="Iron ABC transporter permease"/>
    <property type="match status" value="1"/>
</dbReference>
<dbReference type="InterPro" id="IPR000522">
    <property type="entry name" value="ABC_transptr_permease_BtuC"/>
</dbReference>
<reference evidence="17 18" key="3">
    <citation type="journal article" date="2019" name="Nat. Med.">
        <title>A library of human gut bacterial isolates paired with longitudinal multiomics data enables mechanistic microbiome research.</title>
        <authorList>
            <person name="Poyet M."/>
            <person name="Groussin M."/>
            <person name="Gibbons S.M."/>
            <person name="Avila-Pacheco J."/>
            <person name="Jiang X."/>
            <person name="Kearney S.M."/>
            <person name="Perrotta A.R."/>
            <person name="Berdy B."/>
            <person name="Zhao S."/>
            <person name="Lieberman T.D."/>
            <person name="Swanson P.K."/>
            <person name="Smith M."/>
            <person name="Roesemann S."/>
            <person name="Alexander J.E."/>
            <person name="Rich S.A."/>
            <person name="Livny J."/>
            <person name="Vlamakis H."/>
            <person name="Clish C."/>
            <person name="Bullock K."/>
            <person name="Deik A."/>
            <person name="Scott J."/>
            <person name="Pierce K.A."/>
            <person name="Xavier R.J."/>
            <person name="Alm E.J."/>
        </authorList>
    </citation>
    <scope>NUCLEOTIDE SEQUENCE [LARGE SCALE GENOMIC DNA]</scope>
    <source>
        <strain evidence="12 17">BIOML-A19</strain>
        <strain evidence="11 18">BIOML-A25</strain>
    </source>
</reference>
<sequence>MKQPRKHTALLFIALGIIALLLLVIDMATGDTYIPVSKVWAVLTGGECDEMTRNILLSIRFIRVIVAALIGVALSVSGLQMQTVFQNPLADPYLLGVSSGAGLGVALFILGAPLLGWSEFPLLQSLGIVGSSWIGTAVILLGVAVISRKVKNILGVLIMGVMIGYVAGAIIQILQYLSSAEQLKMFTLWSMGSLGHITTTQLGIMTPMLCLGLLISIVCIKPLNLLLLGENYARTMGMNIKRSRTLIFISTALLTGTVTAFCGPVGFIGLAVPHVTRLLFNNADHRILVPATMLTGLISMLLCDIIAKKFLLPVNCITALLGVPVILWVIAKNLHGFK</sequence>
<dbReference type="PANTHER" id="PTHR30472:SF41">
    <property type="entry name" value="TRANSPORT SYSTEM PERMEASE PROTEIN"/>
    <property type="match status" value="1"/>
</dbReference>
<feature type="transmembrane region" description="Helical" evidence="8">
    <location>
        <begin position="287"/>
        <end position="303"/>
    </location>
</feature>
<evidence type="ECO:0000256" key="7">
    <source>
        <dbReference type="ARBA" id="ARBA00023136"/>
    </source>
</evidence>
<dbReference type="EMBL" id="VVYJ01000010">
    <property type="protein sequence ID" value="KAA5474156.1"/>
    <property type="molecule type" value="Genomic_DNA"/>
</dbReference>
<dbReference type="GO" id="GO:0033214">
    <property type="term" value="P:siderophore-iron import into cell"/>
    <property type="evidence" value="ECO:0007669"/>
    <property type="project" value="TreeGrafter"/>
</dbReference>
<feature type="transmembrane region" description="Helical" evidence="8">
    <location>
        <begin position="122"/>
        <end position="146"/>
    </location>
</feature>
<dbReference type="EMBL" id="CZBL01000009">
    <property type="protein sequence ID" value="CUQ27055.1"/>
    <property type="molecule type" value="Genomic_DNA"/>
</dbReference>
<accession>A0A174S3K6</accession>
<evidence type="ECO:0000313" key="11">
    <source>
        <dbReference type="EMBL" id="KAA5474156.1"/>
    </source>
</evidence>
<evidence type="ECO:0000256" key="6">
    <source>
        <dbReference type="ARBA" id="ARBA00022989"/>
    </source>
</evidence>
<gene>
    <name evidence="9" type="primary">btuC_1</name>
    <name evidence="13" type="ORF">DWY26_13475</name>
    <name evidence="9" type="ORF">ERS852494_03400</name>
    <name evidence="10" type="ORF">ERS852558_02382</name>
    <name evidence="12" type="ORF">F2Y31_07250</name>
    <name evidence="11" type="ORF">F2Y39_16315</name>
</gene>
<feature type="transmembrane region" description="Helical" evidence="8">
    <location>
        <begin position="245"/>
        <end position="267"/>
    </location>
</feature>
<evidence type="ECO:0000256" key="3">
    <source>
        <dbReference type="ARBA" id="ARBA00022448"/>
    </source>
</evidence>
<comment type="similarity">
    <text evidence="2">Belongs to the binding-protein-dependent transport system permease family. FecCD subfamily.</text>
</comment>
<evidence type="ECO:0000313" key="13">
    <source>
        <dbReference type="EMBL" id="RGR69804.1"/>
    </source>
</evidence>
<evidence type="ECO:0000256" key="2">
    <source>
        <dbReference type="ARBA" id="ARBA00007935"/>
    </source>
</evidence>
<evidence type="ECO:0000256" key="8">
    <source>
        <dbReference type="SAM" id="Phobius"/>
    </source>
</evidence>
<dbReference type="Proteomes" id="UP000284205">
    <property type="component" value="Unassembled WGS sequence"/>
</dbReference>
<feature type="transmembrane region" description="Helical" evidence="8">
    <location>
        <begin position="153"/>
        <end position="177"/>
    </location>
</feature>
<keyword evidence="4" id="KW-1003">Cell membrane</keyword>
<feature type="transmembrane region" description="Helical" evidence="8">
    <location>
        <begin position="197"/>
        <end position="224"/>
    </location>
</feature>
<keyword evidence="5 8" id="KW-0812">Transmembrane</keyword>
<dbReference type="STRING" id="47678.ERS852494_03400"/>
<keyword evidence="3" id="KW-0813">Transport</keyword>
<evidence type="ECO:0000313" key="9">
    <source>
        <dbReference type="EMBL" id="CUP90901.1"/>
    </source>
</evidence>
<organism evidence="9 14">
    <name type="scientific">Bacteroides caccae</name>
    <dbReference type="NCBI Taxonomy" id="47678"/>
    <lineage>
        <taxon>Bacteria</taxon>
        <taxon>Pseudomonadati</taxon>
        <taxon>Bacteroidota</taxon>
        <taxon>Bacteroidia</taxon>
        <taxon>Bacteroidales</taxon>
        <taxon>Bacteroidaceae</taxon>
        <taxon>Bacteroides</taxon>
    </lineage>
</organism>